<reference evidence="3" key="2">
    <citation type="submission" date="2025-08" db="UniProtKB">
        <authorList>
            <consortium name="Ensembl"/>
        </authorList>
    </citation>
    <scope>IDENTIFICATION</scope>
</reference>
<feature type="region of interest" description="Disordered" evidence="1">
    <location>
        <begin position="1"/>
        <end position="23"/>
    </location>
</feature>
<dbReference type="GO" id="GO:0006355">
    <property type="term" value="P:regulation of DNA-templated transcription"/>
    <property type="evidence" value="ECO:0007669"/>
    <property type="project" value="InterPro"/>
</dbReference>
<dbReference type="SMART" id="SM00349">
    <property type="entry name" value="KRAB"/>
    <property type="match status" value="1"/>
</dbReference>
<dbReference type="InterPro" id="IPR001909">
    <property type="entry name" value="KRAB"/>
</dbReference>
<dbReference type="CDD" id="cd07765">
    <property type="entry name" value="KRAB_A-box"/>
    <property type="match status" value="1"/>
</dbReference>
<protein>
    <recommendedName>
        <fullName evidence="2">KRAB domain-containing protein</fullName>
    </recommendedName>
</protein>
<dbReference type="PANTHER" id="PTHR23232:SF133">
    <property type="entry name" value="RIKEN CDNA 1700020N01 GENE"/>
    <property type="match status" value="1"/>
</dbReference>
<reference evidence="4" key="1">
    <citation type="journal article" date="2017" name="PLoS ONE">
        <title>The Agassiz's desert tortoise genome provides a resource for the conservation of a threatened species.</title>
        <authorList>
            <person name="Tollis M."/>
            <person name="DeNardo D.F."/>
            <person name="Cornelius J.A."/>
            <person name="Dolby G.A."/>
            <person name="Edwards T."/>
            <person name="Henen B.T."/>
            <person name="Karl A.E."/>
            <person name="Murphy R.W."/>
            <person name="Kusumi K."/>
        </authorList>
    </citation>
    <scope>NUCLEOTIDE SEQUENCE [LARGE SCALE GENOMIC DNA]</scope>
</reference>
<dbReference type="PANTHER" id="PTHR23232">
    <property type="entry name" value="KRAB DOMAIN C2H2 ZINC FINGER"/>
    <property type="match status" value="1"/>
</dbReference>
<dbReference type="STRING" id="38772.ENSGAGP00000004554"/>
<feature type="compositionally biased region" description="Polar residues" evidence="1">
    <location>
        <begin position="1"/>
        <end position="16"/>
    </location>
</feature>
<dbReference type="InterPro" id="IPR050169">
    <property type="entry name" value="Krueppel_C2H2_ZnF"/>
</dbReference>
<reference evidence="3" key="3">
    <citation type="submission" date="2025-09" db="UniProtKB">
        <authorList>
            <consortium name="Ensembl"/>
        </authorList>
    </citation>
    <scope>IDENTIFICATION</scope>
</reference>
<name>A0A452GS69_9SAUR</name>
<dbReference type="Proteomes" id="UP000291020">
    <property type="component" value="Unassembled WGS sequence"/>
</dbReference>
<dbReference type="PROSITE" id="PS50805">
    <property type="entry name" value="KRAB"/>
    <property type="match status" value="1"/>
</dbReference>
<organism evidence="3 4">
    <name type="scientific">Gopherus agassizii</name>
    <name type="common">Agassiz's desert tortoise</name>
    <dbReference type="NCBI Taxonomy" id="38772"/>
    <lineage>
        <taxon>Eukaryota</taxon>
        <taxon>Metazoa</taxon>
        <taxon>Chordata</taxon>
        <taxon>Craniata</taxon>
        <taxon>Vertebrata</taxon>
        <taxon>Euteleostomi</taxon>
        <taxon>Archelosauria</taxon>
        <taxon>Testudinata</taxon>
        <taxon>Testudines</taxon>
        <taxon>Cryptodira</taxon>
        <taxon>Durocryptodira</taxon>
        <taxon>Testudinoidea</taxon>
        <taxon>Testudinidae</taxon>
        <taxon>Gopherus</taxon>
    </lineage>
</organism>
<accession>A0A452GS69</accession>
<proteinExistence type="predicted"/>
<dbReference type="Ensembl" id="ENSGAGT00000005330.1">
    <property type="protein sequence ID" value="ENSGAGP00000004554.1"/>
    <property type="gene ID" value="ENSGAGG00000003755.1"/>
</dbReference>
<evidence type="ECO:0000256" key="1">
    <source>
        <dbReference type="SAM" id="MobiDB-lite"/>
    </source>
</evidence>
<dbReference type="SUPFAM" id="SSF109640">
    <property type="entry name" value="KRAB domain (Kruppel-associated box)"/>
    <property type="match status" value="1"/>
</dbReference>
<sequence length="106" mass="11998">RDIISPTFNGTNFQSPQGPPSSMDHCTSASPATAIPLPVCKLCHAELGCLSFQMLVTFEEVAMYFSPAEWALLGEEQRQLYRHVMWENYQILVSLGNIFYWANFCC</sequence>
<evidence type="ECO:0000313" key="4">
    <source>
        <dbReference type="Proteomes" id="UP000291020"/>
    </source>
</evidence>
<evidence type="ECO:0000259" key="2">
    <source>
        <dbReference type="PROSITE" id="PS50805"/>
    </source>
</evidence>
<dbReference type="Pfam" id="PF01352">
    <property type="entry name" value="KRAB"/>
    <property type="match status" value="1"/>
</dbReference>
<keyword evidence="4" id="KW-1185">Reference proteome</keyword>
<dbReference type="InterPro" id="IPR036051">
    <property type="entry name" value="KRAB_dom_sf"/>
</dbReference>
<evidence type="ECO:0000313" key="3">
    <source>
        <dbReference type="Ensembl" id="ENSGAGP00000004554.1"/>
    </source>
</evidence>
<dbReference type="Gene3D" id="6.10.140.140">
    <property type="match status" value="1"/>
</dbReference>
<dbReference type="AlphaFoldDB" id="A0A452GS69"/>
<feature type="domain" description="KRAB" evidence="2">
    <location>
        <begin position="56"/>
        <end position="106"/>
    </location>
</feature>